<dbReference type="EMBL" id="BGZK01002119">
    <property type="protein sequence ID" value="GBP90856.1"/>
    <property type="molecule type" value="Genomic_DNA"/>
</dbReference>
<gene>
    <name evidence="1" type="ORF">EVAR_102508_1</name>
</gene>
<organism evidence="1 2">
    <name type="scientific">Eumeta variegata</name>
    <name type="common">Bagworm moth</name>
    <name type="synonym">Eumeta japonica</name>
    <dbReference type="NCBI Taxonomy" id="151549"/>
    <lineage>
        <taxon>Eukaryota</taxon>
        <taxon>Metazoa</taxon>
        <taxon>Ecdysozoa</taxon>
        <taxon>Arthropoda</taxon>
        <taxon>Hexapoda</taxon>
        <taxon>Insecta</taxon>
        <taxon>Pterygota</taxon>
        <taxon>Neoptera</taxon>
        <taxon>Endopterygota</taxon>
        <taxon>Lepidoptera</taxon>
        <taxon>Glossata</taxon>
        <taxon>Ditrysia</taxon>
        <taxon>Tineoidea</taxon>
        <taxon>Psychidae</taxon>
        <taxon>Oiketicinae</taxon>
        <taxon>Eumeta</taxon>
    </lineage>
</organism>
<dbReference type="Proteomes" id="UP000299102">
    <property type="component" value="Unassembled WGS sequence"/>
</dbReference>
<comment type="caution">
    <text evidence="1">The sequence shown here is derived from an EMBL/GenBank/DDBJ whole genome shotgun (WGS) entry which is preliminary data.</text>
</comment>
<accession>A0A4C1ZQU2</accession>
<sequence>MHQQRLLNEELILNSGSATSFHEKSLTKESYHHPQLNATNCLSFARRLTARDSPSLAGVIDGSRDKPRALCKPFVPGAICRTDLQTADRRS</sequence>
<reference evidence="1 2" key="1">
    <citation type="journal article" date="2019" name="Commun. Biol.">
        <title>The bagworm genome reveals a unique fibroin gene that provides high tensile strength.</title>
        <authorList>
            <person name="Kono N."/>
            <person name="Nakamura H."/>
            <person name="Ohtoshi R."/>
            <person name="Tomita M."/>
            <person name="Numata K."/>
            <person name="Arakawa K."/>
        </authorList>
    </citation>
    <scope>NUCLEOTIDE SEQUENCE [LARGE SCALE GENOMIC DNA]</scope>
</reference>
<proteinExistence type="predicted"/>
<name>A0A4C1ZQU2_EUMVA</name>
<protein>
    <submittedName>
        <fullName evidence="1">Uncharacterized protein</fullName>
    </submittedName>
</protein>
<keyword evidence="2" id="KW-1185">Reference proteome</keyword>
<evidence type="ECO:0000313" key="1">
    <source>
        <dbReference type="EMBL" id="GBP90856.1"/>
    </source>
</evidence>
<dbReference type="AlphaFoldDB" id="A0A4C1ZQU2"/>
<evidence type="ECO:0000313" key="2">
    <source>
        <dbReference type="Proteomes" id="UP000299102"/>
    </source>
</evidence>